<evidence type="ECO:0000256" key="2">
    <source>
        <dbReference type="ARBA" id="ARBA00020953"/>
    </source>
</evidence>
<dbReference type="CDD" id="cd01894">
    <property type="entry name" value="EngA1"/>
    <property type="match status" value="1"/>
</dbReference>
<evidence type="ECO:0000256" key="1">
    <source>
        <dbReference type="ARBA" id="ARBA00008279"/>
    </source>
</evidence>
<dbReference type="PROSITE" id="PS51712">
    <property type="entry name" value="G_ENGA"/>
    <property type="match status" value="2"/>
</dbReference>
<keyword evidence="12" id="KW-0378">Hydrolase</keyword>
<evidence type="ECO:0000313" key="12">
    <source>
        <dbReference type="EMBL" id="MEI7037443.1"/>
    </source>
</evidence>
<keyword evidence="3 8" id="KW-0690">Ribosome biogenesis</keyword>
<feature type="binding site" evidence="8">
    <location>
        <begin position="296"/>
        <end position="299"/>
    </location>
    <ligand>
        <name>GTP</name>
        <dbReference type="ChEBI" id="CHEBI:37565"/>
        <label>2</label>
    </ligand>
</feature>
<evidence type="ECO:0000256" key="6">
    <source>
        <dbReference type="ARBA" id="ARBA00023134"/>
    </source>
</evidence>
<gene>
    <name evidence="8 12" type="primary">der</name>
    <name evidence="12" type="ORF">WAT24_11800</name>
</gene>
<feature type="binding site" evidence="8">
    <location>
        <begin position="9"/>
        <end position="16"/>
    </location>
    <ligand>
        <name>GTP</name>
        <dbReference type="ChEBI" id="CHEBI:37565"/>
        <label>1</label>
    </ligand>
</feature>
<feature type="domain" description="EngA-type G" evidence="11">
    <location>
        <begin position="3"/>
        <end position="166"/>
    </location>
</feature>
<dbReference type="InterPro" id="IPR032859">
    <property type="entry name" value="KH_dom-like"/>
</dbReference>
<dbReference type="PIRSF" id="PIRSF006485">
    <property type="entry name" value="GTP-binding_EngA"/>
    <property type="match status" value="1"/>
</dbReference>
<proteinExistence type="inferred from homology"/>
<dbReference type="EMBL" id="JBBBNY010000008">
    <property type="protein sequence ID" value="MEI7037443.1"/>
    <property type="molecule type" value="Genomic_DNA"/>
</dbReference>
<evidence type="ECO:0000256" key="7">
    <source>
        <dbReference type="ARBA" id="ARBA00032345"/>
    </source>
</evidence>
<dbReference type="Gene3D" id="3.40.50.300">
    <property type="entry name" value="P-loop containing nucleotide triphosphate hydrolases"/>
    <property type="match status" value="2"/>
</dbReference>
<keyword evidence="4 10" id="KW-0677">Repeat</keyword>
<comment type="caution">
    <text evidence="12">The sequence shown here is derived from an EMBL/GenBank/DDBJ whole genome shotgun (WGS) entry which is preliminary data.</text>
</comment>
<dbReference type="InterPro" id="IPR031166">
    <property type="entry name" value="G_ENGA"/>
</dbReference>
<dbReference type="PRINTS" id="PR00326">
    <property type="entry name" value="GTP1OBG"/>
</dbReference>
<dbReference type="Proteomes" id="UP001381174">
    <property type="component" value="Unassembled WGS sequence"/>
</dbReference>
<feature type="binding site" evidence="8">
    <location>
        <begin position="56"/>
        <end position="60"/>
    </location>
    <ligand>
        <name>GTP</name>
        <dbReference type="ChEBI" id="CHEBI:37565"/>
        <label>1</label>
    </ligand>
</feature>
<feature type="binding site" evidence="8">
    <location>
        <begin position="184"/>
        <end position="191"/>
    </location>
    <ligand>
        <name>GTP</name>
        <dbReference type="ChEBI" id="CHEBI:37565"/>
        <label>2</label>
    </ligand>
</feature>
<reference evidence="12 13" key="1">
    <citation type="journal article" date="2014" name="Int. J. Syst. Evol. Microbiol.">
        <title>Fulvimonas yonginensis sp. nov., isolated from greenhouse soil, and emended description of the genus Fulvimonas.</title>
        <authorList>
            <person name="Ahn J.H."/>
            <person name="Kim S.J."/>
            <person name="Weon H.Y."/>
            <person name="Hong S.B."/>
            <person name="Seok S.J."/>
            <person name="Kwon S.W."/>
        </authorList>
    </citation>
    <scope>NUCLEOTIDE SEQUENCE [LARGE SCALE GENOMIC DNA]</scope>
    <source>
        <strain evidence="12 13">KACC 16952</strain>
    </source>
</reference>
<evidence type="ECO:0000256" key="3">
    <source>
        <dbReference type="ARBA" id="ARBA00022517"/>
    </source>
</evidence>
<keyword evidence="6 8" id="KW-0342">GTP-binding</keyword>
<dbReference type="CDD" id="cd01895">
    <property type="entry name" value="EngA2"/>
    <property type="match status" value="1"/>
</dbReference>
<keyword evidence="13" id="KW-1185">Reference proteome</keyword>
<dbReference type="Pfam" id="PF14714">
    <property type="entry name" value="KH_dom-like"/>
    <property type="match status" value="1"/>
</dbReference>
<organism evidence="12 13">
    <name type="scientific">Fulvimonas yonginensis</name>
    <dbReference type="NCBI Taxonomy" id="1495200"/>
    <lineage>
        <taxon>Bacteria</taxon>
        <taxon>Pseudomonadati</taxon>
        <taxon>Pseudomonadota</taxon>
        <taxon>Gammaproteobacteria</taxon>
        <taxon>Lysobacterales</taxon>
        <taxon>Rhodanobacteraceae</taxon>
        <taxon>Fulvimonas</taxon>
    </lineage>
</organism>
<evidence type="ECO:0000256" key="4">
    <source>
        <dbReference type="ARBA" id="ARBA00022737"/>
    </source>
</evidence>
<dbReference type="InterPro" id="IPR027417">
    <property type="entry name" value="P-loop_NTPase"/>
</dbReference>
<feature type="binding site" evidence="8">
    <location>
        <begin position="118"/>
        <end position="121"/>
    </location>
    <ligand>
        <name>GTP</name>
        <dbReference type="ChEBI" id="CHEBI:37565"/>
        <label>1</label>
    </ligand>
</feature>
<evidence type="ECO:0000256" key="5">
    <source>
        <dbReference type="ARBA" id="ARBA00022741"/>
    </source>
</evidence>
<comment type="function">
    <text evidence="8 10">GTPase that plays an essential role in the late steps of ribosome biogenesis.</text>
</comment>
<dbReference type="RefSeq" id="WP_336808073.1">
    <property type="nucleotide sequence ID" value="NZ_JBBBNY010000008.1"/>
</dbReference>
<accession>A0ABU8JE31</accession>
<dbReference type="InterPro" id="IPR016484">
    <property type="entry name" value="GTPase_Der"/>
</dbReference>
<dbReference type="GO" id="GO:0016787">
    <property type="term" value="F:hydrolase activity"/>
    <property type="evidence" value="ECO:0007669"/>
    <property type="project" value="UniProtKB-KW"/>
</dbReference>
<name>A0ABU8JE31_9GAMM</name>
<feature type="domain" description="EngA-type G" evidence="11">
    <location>
        <begin position="178"/>
        <end position="351"/>
    </location>
</feature>
<protein>
    <recommendedName>
        <fullName evidence="2 8">GTPase Der</fullName>
    </recommendedName>
    <alternativeName>
        <fullName evidence="7 8">GTP-binding protein EngA</fullName>
    </alternativeName>
</protein>
<dbReference type="InterPro" id="IPR005225">
    <property type="entry name" value="Small_GTP-bd"/>
</dbReference>
<dbReference type="InterPro" id="IPR015946">
    <property type="entry name" value="KH_dom-like_a/b"/>
</dbReference>
<dbReference type="HAMAP" id="MF_00195">
    <property type="entry name" value="GTPase_Der"/>
    <property type="match status" value="1"/>
</dbReference>
<dbReference type="Pfam" id="PF01926">
    <property type="entry name" value="MMR_HSR1"/>
    <property type="match status" value="2"/>
</dbReference>
<dbReference type="NCBIfam" id="TIGR00231">
    <property type="entry name" value="small_GTP"/>
    <property type="match status" value="2"/>
</dbReference>
<evidence type="ECO:0000313" key="13">
    <source>
        <dbReference type="Proteomes" id="UP001381174"/>
    </source>
</evidence>
<evidence type="ECO:0000256" key="8">
    <source>
        <dbReference type="HAMAP-Rule" id="MF_00195"/>
    </source>
</evidence>
<evidence type="ECO:0000256" key="9">
    <source>
        <dbReference type="PROSITE-ProRule" id="PRU01049"/>
    </source>
</evidence>
<dbReference type="InterPro" id="IPR006073">
    <property type="entry name" value="GTP-bd"/>
</dbReference>
<dbReference type="InterPro" id="IPR003593">
    <property type="entry name" value="AAA+_ATPase"/>
</dbReference>
<comment type="subunit">
    <text evidence="8">Associates with the 50S ribosomal subunit.</text>
</comment>
<evidence type="ECO:0000256" key="10">
    <source>
        <dbReference type="RuleBase" id="RU004481"/>
    </source>
</evidence>
<sequence>MLPVVALVGRPNVGKSTLFNALTRSRDALVADMPGVTRDRHYGVCHLGARPFVVVDTGGLSGVEEGIDALTAQQVRLAIDEAQLLVFVVDARDGLLPQDQGILGELRRSGKPILLAVNKTDGLDVPQALAEFARFGLAATLPLSAAHNRGTEDLVAAALPLLPPDEDEPPEHVEDDSIRVAIVGRPNAGKSTLINRLLGENRLIVSDLAGTTRDPIRVPLERDGKRYTLIDTAGVRRKARVEEGVEKFSVIKTLQSMAAAQVVVLMIDARENLADQDLTLIGHAVEEGRALVIAVNKWDGMDSYQREQCQRTLERKLVFVDWAKTVFISALHGSGLRELMRAVVRAHASATHPLGSADLTRTLEKAYEAYQPPLVRGHAPKLRFAHPGGANPPTIVIHGSRTKHIAPAYRRYLENFFRKRYKLEGTPIRIEFRDGENPFAGRRNVLTEGQQRKRQRMIREMKRRKK</sequence>
<comment type="similarity">
    <text evidence="1 8 9 10">Belongs to the TRAFAC class TrmE-Era-EngA-EngB-Septin-like GTPase superfamily. EngA (Der) GTPase family.</text>
</comment>
<dbReference type="PANTHER" id="PTHR43834">
    <property type="entry name" value="GTPASE DER"/>
    <property type="match status" value="1"/>
</dbReference>
<evidence type="ECO:0000259" key="11">
    <source>
        <dbReference type="PROSITE" id="PS51712"/>
    </source>
</evidence>
<keyword evidence="5 8" id="KW-0547">Nucleotide-binding</keyword>
<dbReference type="SMART" id="SM00382">
    <property type="entry name" value="AAA"/>
    <property type="match status" value="2"/>
</dbReference>
<dbReference type="SUPFAM" id="SSF52540">
    <property type="entry name" value="P-loop containing nucleoside triphosphate hydrolases"/>
    <property type="match status" value="2"/>
</dbReference>
<dbReference type="Gene3D" id="3.30.300.20">
    <property type="match status" value="1"/>
</dbReference>
<dbReference type="PANTHER" id="PTHR43834:SF6">
    <property type="entry name" value="GTPASE DER"/>
    <property type="match status" value="1"/>
</dbReference>
<dbReference type="NCBIfam" id="TIGR03594">
    <property type="entry name" value="GTPase_EngA"/>
    <property type="match status" value="1"/>
</dbReference>
<feature type="binding site" evidence="8">
    <location>
        <begin position="231"/>
        <end position="235"/>
    </location>
    <ligand>
        <name>GTP</name>
        <dbReference type="ChEBI" id="CHEBI:37565"/>
        <label>2</label>
    </ligand>
</feature>